<dbReference type="GO" id="GO:0000978">
    <property type="term" value="F:RNA polymerase II cis-regulatory region sequence-specific DNA binding"/>
    <property type="evidence" value="ECO:0007669"/>
    <property type="project" value="TreeGrafter"/>
</dbReference>
<dbReference type="SMART" id="SM00432">
    <property type="entry name" value="MADS"/>
    <property type="match status" value="1"/>
</dbReference>
<protein>
    <submittedName>
        <fullName evidence="7">Putative transcription factor MADS-type1 family</fullName>
    </submittedName>
</protein>
<keyword evidence="5" id="KW-0539">Nucleus</keyword>
<keyword evidence="2" id="KW-0805">Transcription regulation</keyword>
<comment type="subcellular location">
    <subcellularLocation>
        <location evidence="1">Nucleus</location>
    </subcellularLocation>
</comment>
<evidence type="ECO:0000313" key="7">
    <source>
        <dbReference type="EMBL" id="PRQ41938.1"/>
    </source>
</evidence>
<dbReference type="PANTHER" id="PTHR11945:SF534">
    <property type="entry name" value="MYOCYTE-SPECIFIC ENHANCER FACTOR 2"/>
    <property type="match status" value="1"/>
</dbReference>
<evidence type="ECO:0000256" key="5">
    <source>
        <dbReference type="ARBA" id="ARBA00023242"/>
    </source>
</evidence>
<dbReference type="OMA" id="VINRYEL"/>
<dbReference type="PROSITE" id="PS50066">
    <property type="entry name" value="MADS_BOX_2"/>
    <property type="match status" value="1"/>
</dbReference>
<dbReference type="PRINTS" id="PR00404">
    <property type="entry name" value="MADSDOMAIN"/>
</dbReference>
<reference evidence="7 8" key="1">
    <citation type="journal article" date="2018" name="Nat. Genet.">
        <title>The Rosa genome provides new insights in the design of modern roses.</title>
        <authorList>
            <person name="Bendahmane M."/>
        </authorList>
    </citation>
    <scope>NUCLEOTIDE SEQUENCE [LARGE SCALE GENOMIC DNA]</scope>
    <source>
        <strain evidence="8">cv. Old Blush</strain>
    </source>
</reference>
<dbReference type="Gramene" id="PRQ41938">
    <property type="protein sequence ID" value="PRQ41938"/>
    <property type="gene ID" value="RchiOBHm_Chr3g0452171"/>
</dbReference>
<dbReference type="Proteomes" id="UP000238479">
    <property type="component" value="Chromosome 3"/>
</dbReference>
<evidence type="ECO:0000259" key="6">
    <source>
        <dbReference type="PROSITE" id="PS50066"/>
    </source>
</evidence>
<gene>
    <name evidence="7" type="ORF">RchiOBHm_Chr3g0452171</name>
</gene>
<evidence type="ECO:0000256" key="2">
    <source>
        <dbReference type="ARBA" id="ARBA00023015"/>
    </source>
</evidence>
<comment type="caution">
    <text evidence="7">The sequence shown here is derived from an EMBL/GenBank/DDBJ whole genome shotgun (WGS) entry which is preliminary data.</text>
</comment>
<feature type="domain" description="MADS-box" evidence="6">
    <location>
        <begin position="1"/>
        <end position="61"/>
    </location>
</feature>
<keyword evidence="3" id="KW-0238">DNA-binding</keyword>
<dbReference type="GO" id="GO:0045893">
    <property type="term" value="P:positive regulation of DNA-templated transcription"/>
    <property type="evidence" value="ECO:0007669"/>
    <property type="project" value="UniProtKB-ARBA"/>
</dbReference>
<evidence type="ECO:0000256" key="1">
    <source>
        <dbReference type="ARBA" id="ARBA00004123"/>
    </source>
</evidence>
<proteinExistence type="predicted"/>
<name>A0A2P6R693_ROSCH</name>
<dbReference type="OrthoDB" id="1896642at2759"/>
<dbReference type="AlphaFoldDB" id="A0A2P6R693"/>
<dbReference type="InterPro" id="IPR002100">
    <property type="entry name" value="TF_MADSbox"/>
</dbReference>
<keyword evidence="4" id="KW-0804">Transcription</keyword>
<dbReference type="GO" id="GO:0046983">
    <property type="term" value="F:protein dimerization activity"/>
    <property type="evidence" value="ECO:0007669"/>
    <property type="project" value="InterPro"/>
</dbReference>
<evidence type="ECO:0000313" key="8">
    <source>
        <dbReference type="Proteomes" id="UP000238479"/>
    </source>
</evidence>
<evidence type="ECO:0000256" key="4">
    <source>
        <dbReference type="ARBA" id="ARBA00023163"/>
    </source>
</evidence>
<dbReference type="EMBL" id="PDCK01000041">
    <property type="protein sequence ID" value="PRQ41938.1"/>
    <property type="molecule type" value="Genomic_DNA"/>
</dbReference>
<dbReference type="InterPro" id="IPR036879">
    <property type="entry name" value="TF_MADSbox_sf"/>
</dbReference>
<dbReference type="SUPFAM" id="SSF55455">
    <property type="entry name" value="SRF-like"/>
    <property type="match status" value="1"/>
</dbReference>
<keyword evidence="8" id="KW-1185">Reference proteome</keyword>
<sequence length="180" mass="20811">MGLKKIEIKKITDKNSLKVTYSKRRKGLFRKADEFCSKTGAQIAIITFSPGMKPMTFGNPSVESVINRYELCEQSSNDKEILDEDRDLHEVAMSDEEKEIIEGMELNELKQHVSSVEEQRNKLAWQIKDRKRRESSTIDLFGMNASVDLNLFGMKVGEMMEIEETKRRESCTKDFLSNFN</sequence>
<dbReference type="PANTHER" id="PTHR11945">
    <property type="entry name" value="MADS BOX PROTEIN"/>
    <property type="match status" value="1"/>
</dbReference>
<dbReference type="GO" id="GO:0005634">
    <property type="term" value="C:nucleus"/>
    <property type="evidence" value="ECO:0007669"/>
    <property type="project" value="UniProtKB-SubCell"/>
</dbReference>
<dbReference type="Gene3D" id="3.40.1810.10">
    <property type="entry name" value="Transcription factor, MADS-box"/>
    <property type="match status" value="1"/>
</dbReference>
<dbReference type="GO" id="GO:0000981">
    <property type="term" value="F:DNA-binding transcription factor activity, RNA polymerase II-specific"/>
    <property type="evidence" value="ECO:0007669"/>
    <property type="project" value="TreeGrafter"/>
</dbReference>
<organism evidence="7 8">
    <name type="scientific">Rosa chinensis</name>
    <name type="common">China rose</name>
    <dbReference type="NCBI Taxonomy" id="74649"/>
    <lineage>
        <taxon>Eukaryota</taxon>
        <taxon>Viridiplantae</taxon>
        <taxon>Streptophyta</taxon>
        <taxon>Embryophyta</taxon>
        <taxon>Tracheophyta</taxon>
        <taxon>Spermatophyta</taxon>
        <taxon>Magnoliopsida</taxon>
        <taxon>eudicotyledons</taxon>
        <taxon>Gunneridae</taxon>
        <taxon>Pentapetalae</taxon>
        <taxon>rosids</taxon>
        <taxon>fabids</taxon>
        <taxon>Rosales</taxon>
        <taxon>Rosaceae</taxon>
        <taxon>Rosoideae</taxon>
        <taxon>Rosoideae incertae sedis</taxon>
        <taxon>Rosa</taxon>
    </lineage>
</organism>
<accession>A0A2P6R693</accession>
<evidence type="ECO:0000256" key="3">
    <source>
        <dbReference type="ARBA" id="ARBA00023125"/>
    </source>
</evidence>
<dbReference type="Pfam" id="PF00319">
    <property type="entry name" value="SRF-TF"/>
    <property type="match status" value="1"/>
</dbReference>